<proteinExistence type="predicted"/>
<evidence type="ECO:0000256" key="5">
    <source>
        <dbReference type="ARBA" id="ARBA00023136"/>
    </source>
</evidence>
<keyword evidence="2 6" id="KW-0812">Transmembrane</keyword>
<gene>
    <name evidence="8" type="primary">RTN1</name>
    <name evidence="8" type="ORF">Ciccas_013510</name>
</gene>
<dbReference type="PANTHER" id="PTHR45799:SF2">
    <property type="entry name" value="RETICULON-LIKE PROTEIN"/>
    <property type="match status" value="1"/>
</dbReference>
<keyword evidence="3 6" id="KW-0256">Endoplasmic reticulum</keyword>
<evidence type="ECO:0000259" key="7">
    <source>
        <dbReference type="PROSITE" id="PS50845"/>
    </source>
</evidence>
<evidence type="ECO:0000256" key="1">
    <source>
        <dbReference type="ARBA" id="ARBA00004477"/>
    </source>
</evidence>
<dbReference type="GO" id="GO:0005789">
    <property type="term" value="C:endoplasmic reticulum membrane"/>
    <property type="evidence" value="ECO:0007669"/>
    <property type="project" value="UniProtKB-SubCell"/>
</dbReference>
<keyword evidence="5 6" id="KW-0472">Membrane</keyword>
<organism evidence="8 9">
    <name type="scientific">Cichlidogyrus casuarinus</name>
    <dbReference type="NCBI Taxonomy" id="1844966"/>
    <lineage>
        <taxon>Eukaryota</taxon>
        <taxon>Metazoa</taxon>
        <taxon>Spiralia</taxon>
        <taxon>Lophotrochozoa</taxon>
        <taxon>Platyhelminthes</taxon>
        <taxon>Monogenea</taxon>
        <taxon>Monopisthocotylea</taxon>
        <taxon>Dactylogyridea</taxon>
        <taxon>Ancyrocephalidae</taxon>
        <taxon>Cichlidogyrus</taxon>
    </lineage>
</organism>
<dbReference type="PROSITE" id="PS50845">
    <property type="entry name" value="RETICULON"/>
    <property type="match status" value="1"/>
</dbReference>
<keyword evidence="9" id="KW-1185">Reference proteome</keyword>
<feature type="non-terminal residue" evidence="8">
    <location>
        <position position="215"/>
    </location>
</feature>
<evidence type="ECO:0000313" key="8">
    <source>
        <dbReference type="EMBL" id="KAL3307965.1"/>
    </source>
</evidence>
<feature type="transmembrane region" description="Helical" evidence="6">
    <location>
        <begin position="34"/>
        <end position="51"/>
    </location>
</feature>
<evidence type="ECO:0000256" key="2">
    <source>
        <dbReference type="ARBA" id="ARBA00022692"/>
    </source>
</evidence>
<dbReference type="Pfam" id="PF02453">
    <property type="entry name" value="Reticulon"/>
    <property type="match status" value="1"/>
</dbReference>
<accession>A0ABD2PKH9</accession>
<reference evidence="8 9" key="1">
    <citation type="submission" date="2024-11" db="EMBL/GenBank/DDBJ databases">
        <title>Adaptive evolution of stress response genes in parasites aligns with host niche diversity.</title>
        <authorList>
            <person name="Hahn C."/>
            <person name="Resl P."/>
        </authorList>
    </citation>
    <scope>NUCLEOTIDE SEQUENCE [LARGE SCALE GENOMIC DNA]</scope>
    <source>
        <strain evidence="8">EGGRZ-B1_66</strain>
        <tissue evidence="8">Body</tissue>
    </source>
</reference>
<feature type="transmembrane region" description="Helical" evidence="6">
    <location>
        <begin position="58"/>
        <end position="77"/>
    </location>
</feature>
<feature type="transmembrane region" description="Helical" evidence="6">
    <location>
        <begin position="138"/>
        <end position="166"/>
    </location>
</feature>
<evidence type="ECO:0000256" key="4">
    <source>
        <dbReference type="ARBA" id="ARBA00022989"/>
    </source>
</evidence>
<evidence type="ECO:0000313" key="9">
    <source>
        <dbReference type="Proteomes" id="UP001626550"/>
    </source>
</evidence>
<dbReference type="PANTHER" id="PTHR45799">
    <property type="entry name" value="RETICULON-LIKE PROTEIN"/>
    <property type="match status" value="1"/>
</dbReference>
<dbReference type="Proteomes" id="UP001626550">
    <property type="component" value="Unassembled WGS sequence"/>
</dbReference>
<dbReference type="InterPro" id="IPR003388">
    <property type="entry name" value="Reticulon"/>
</dbReference>
<name>A0ABD2PKH9_9PLAT</name>
<dbReference type="EMBL" id="JBJKFK010006129">
    <property type="protein sequence ID" value="KAL3307965.1"/>
    <property type="molecule type" value="Genomic_DNA"/>
</dbReference>
<dbReference type="AlphaFoldDB" id="A0ABD2PKH9"/>
<protein>
    <recommendedName>
        <fullName evidence="6">Reticulon-like protein</fullName>
    </recommendedName>
</protein>
<keyword evidence="4 6" id="KW-1133">Transmembrane helix</keyword>
<feature type="domain" description="Reticulon" evidence="7">
    <location>
        <begin position="24"/>
        <end position="215"/>
    </location>
</feature>
<dbReference type="InterPro" id="IPR046964">
    <property type="entry name" value="RTN1-4"/>
</dbReference>
<evidence type="ECO:0000256" key="6">
    <source>
        <dbReference type="RuleBase" id="RU363132"/>
    </source>
</evidence>
<comment type="subcellular location">
    <subcellularLocation>
        <location evidence="1 6">Endoplasmic reticulum membrane</location>
        <topology evidence="1 6">Multi-pass membrane protein</topology>
    </subcellularLocation>
</comment>
<comment type="caution">
    <text evidence="8">The sequence shown here is derived from an EMBL/GenBank/DDBJ whole genome shotgun (WGS) entry which is preliminary data.</text>
</comment>
<evidence type="ECO:0000256" key="3">
    <source>
        <dbReference type="ARBA" id="ARBA00022824"/>
    </source>
</evidence>
<sequence>MDQMCFLFTGKVIEVDYKAIAGKAHDLVLWRKPLQTGVVFGALFLVEIVLMSMSFLSVVGYAGLALLFAIFGFRTFLKVTGKPDSYGILDKLDHKLELTSDEAEKSIKRGIANVEFLLESLRELILVNNVTNSIKFGLALYLLTYLGARFNLLTLCLICTVCVFVFPKVYELKKKEIDQLAQVAKEKLSEVQQLVMDKLKTLPIPGLTTGAKDKK</sequence>